<reference evidence="13" key="1">
    <citation type="submission" date="2014-12" db="EMBL/GenBank/DDBJ databases">
        <title>Genome Sequence of Valsa Canker Pathogens Uncovers a Specific Adaption of Colonization on Woody Bark.</title>
        <authorList>
            <person name="Yin Z."/>
            <person name="Liu H."/>
            <person name="Gao X."/>
            <person name="Li Z."/>
            <person name="Song N."/>
            <person name="Ke X."/>
            <person name="Dai Q."/>
            <person name="Wu Y."/>
            <person name="Sun Y."/>
            <person name="Xu J.-R."/>
            <person name="Kang Z.K."/>
            <person name="Wang L."/>
            <person name="Huang L."/>
        </authorList>
    </citation>
    <scope>NUCLEOTIDE SEQUENCE [LARGE SCALE GENOMIC DNA]</scope>
    <source>
        <strain evidence="13">03-8</strain>
    </source>
</reference>
<keyword evidence="10" id="KW-0472">Membrane</keyword>
<dbReference type="GO" id="GO:0005789">
    <property type="term" value="C:endoplasmic reticulum membrane"/>
    <property type="evidence" value="ECO:0007669"/>
    <property type="project" value="UniProtKB-SubCell"/>
</dbReference>
<evidence type="ECO:0000313" key="13">
    <source>
        <dbReference type="EMBL" id="KUI63417.1"/>
    </source>
</evidence>
<keyword evidence="14" id="KW-1185">Reference proteome</keyword>
<evidence type="ECO:0000256" key="2">
    <source>
        <dbReference type="ARBA" id="ARBA00005377"/>
    </source>
</evidence>
<comment type="subcellular location">
    <subcellularLocation>
        <location evidence="1">Endoplasmic reticulum membrane</location>
        <topology evidence="1">Multi-pass membrane protein</topology>
    </subcellularLocation>
</comment>
<keyword evidence="3" id="KW-0444">Lipid biosynthesis</keyword>
<evidence type="ECO:0000256" key="1">
    <source>
        <dbReference type="ARBA" id="ARBA00004477"/>
    </source>
</evidence>
<evidence type="ECO:0000256" key="4">
    <source>
        <dbReference type="ARBA" id="ARBA00022692"/>
    </source>
</evidence>
<dbReference type="Proteomes" id="UP000078559">
    <property type="component" value="Unassembled WGS sequence"/>
</dbReference>
<keyword evidence="8" id="KW-0756">Sterol biosynthesis</keyword>
<evidence type="ECO:0000256" key="11">
    <source>
        <dbReference type="ARBA" id="ARBA00023166"/>
    </source>
</evidence>
<keyword evidence="12" id="KW-0753">Steroid metabolism</keyword>
<dbReference type="PANTHER" id="PTHR15451">
    <property type="entry name" value="ERGOSTEROL BIOSYNTHETIC PROTEIN 28-RELATED"/>
    <property type="match status" value="1"/>
</dbReference>
<dbReference type="Pfam" id="PF03694">
    <property type="entry name" value="Erg28"/>
    <property type="match status" value="1"/>
</dbReference>
<evidence type="ECO:0000256" key="3">
    <source>
        <dbReference type="ARBA" id="ARBA00022516"/>
    </source>
</evidence>
<dbReference type="InterPro" id="IPR005352">
    <property type="entry name" value="Erg28"/>
</dbReference>
<keyword evidence="4" id="KW-0812">Transmembrane</keyword>
<dbReference type="GO" id="GO:0016126">
    <property type="term" value="P:sterol biosynthetic process"/>
    <property type="evidence" value="ECO:0007669"/>
    <property type="project" value="UniProtKB-KW"/>
</dbReference>
<evidence type="ECO:0000256" key="10">
    <source>
        <dbReference type="ARBA" id="ARBA00023136"/>
    </source>
</evidence>
<dbReference type="EMBL" id="KN796113">
    <property type="protein sequence ID" value="KUI63417.1"/>
    <property type="molecule type" value="Genomic_DNA"/>
</dbReference>
<keyword evidence="9" id="KW-0443">Lipid metabolism</keyword>
<evidence type="ECO:0000256" key="8">
    <source>
        <dbReference type="ARBA" id="ARBA00023011"/>
    </source>
</evidence>
<keyword evidence="11" id="KW-1207">Sterol metabolism</keyword>
<name>A0A194VHF1_CYTMA</name>
<dbReference type="GO" id="GO:0030674">
    <property type="term" value="F:protein-macromolecule adaptor activity"/>
    <property type="evidence" value="ECO:0007669"/>
    <property type="project" value="TreeGrafter"/>
</dbReference>
<evidence type="ECO:0000256" key="7">
    <source>
        <dbReference type="ARBA" id="ARBA00022989"/>
    </source>
</evidence>
<dbReference type="PANTHER" id="PTHR15451:SF19">
    <property type="entry name" value="ERGOSTEROL BIOSYNTHETIC PROTEIN 28 HOMOLOG"/>
    <property type="match status" value="1"/>
</dbReference>
<evidence type="ECO:0000256" key="12">
    <source>
        <dbReference type="ARBA" id="ARBA00023221"/>
    </source>
</evidence>
<keyword evidence="5" id="KW-0256">Endoplasmic reticulum</keyword>
<evidence type="ECO:0000256" key="6">
    <source>
        <dbReference type="ARBA" id="ARBA00022955"/>
    </source>
</evidence>
<keyword evidence="6" id="KW-0752">Steroid biosynthesis</keyword>
<evidence type="ECO:0000256" key="5">
    <source>
        <dbReference type="ARBA" id="ARBA00022824"/>
    </source>
</evidence>
<gene>
    <name evidence="13" type="ORF">VM1G_10268</name>
</gene>
<evidence type="ECO:0000313" key="14">
    <source>
        <dbReference type="Proteomes" id="UP000078559"/>
    </source>
</evidence>
<sequence>MDHLYNLLPSAEDGVLPYYLLVARQTVQPSTTSPLHVSVAAIGNAVQNLLTLHFTRRIYNGLFVSNLSANPDSVTKLEPVVSAATLKDKPTATDQVTPLAARLFGVYTILAGVIRVYGAYRVNDPALYQMCWFTHLLAAAHFMTEILVFKTVRVGWEHAFPLSAAFSGSIWMGLQYSHYVKA</sequence>
<evidence type="ECO:0000256" key="9">
    <source>
        <dbReference type="ARBA" id="ARBA00023098"/>
    </source>
</evidence>
<comment type="similarity">
    <text evidence="2">Belongs to the ERG28 family.</text>
</comment>
<keyword evidence="7" id="KW-1133">Transmembrane helix</keyword>
<protein>
    <submittedName>
        <fullName evidence="13">Ergosterol biosynthetic protein 28</fullName>
    </submittedName>
</protein>
<accession>A0A194VHF1</accession>
<dbReference type="AlphaFoldDB" id="A0A194VHF1"/>
<proteinExistence type="inferred from homology"/>
<organism evidence="13 14">
    <name type="scientific">Cytospora mali</name>
    <name type="common">Apple Valsa canker fungus</name>
    <name type="synonym">Valsa mali</name>
    <dbReference type="NCBI Taxonomy" id="578113"/>
    <lineage>
        <taxon>Eukaryota</taxon>
        <taxon>Fungi</taxon>
        <taxon>Dikarya</taxon>
        <taxon>Ascomycota</taxon>
        <taxon>Pezizomycotina</taxon>
        <taxon>Sordariomycetes</taxon>
        <taxon>Sordariomycetidae</taxon>
        <taxon>Diaporthales</taxon>
        <taxon>Cytosporaceae</taxon>
        <taxon>Cytospora</taxon>
    </lineage>
</organism>